<dbReference type="InterPro" id="IPR010718">
    <property type="entry name" value="DUF1294"/>
</dbReference>
<feature type="domain" description="CSD" evidence="2">
    <location>
        <begin position="2"/>
        <end position="66"/>
    </location>
</feature>
<evidence type="ECO:0000313" key="4">
    <source>
        <dbReference type="Proteomes" id="UP001379945"/>
    </source>
</evidence>
<dbReference type="Proteomes" id="UP001379945">
    <property type="component" value="Unassembled WGS sequence"/>
</dbReference>
<keyword evidence="1" id="KW-0812">Transmembrane</keyword>
<name>A0ABU9CC77_9BURK</name>
<dbReference type="InterPro" id="IPR012340">
    <property type="entry name" value="NA-bd_OB-fold"/>
</dbReference>
<evidence type="ECO:0000259" key="2">
    <source>
        <dbReference type="PROSITE" id="PS51857"/>
    </source>
</evidence>
<dbReference type="Pfam" id="PF00313">
    <property type="entry name" value="CSD"/>
    <property type="match status" value="1"/>
</dbReference>
<dbReference type="CDD" id="cd04458">
    <property type="entry name" value="CSP_CDS"/>
    <property type="match status" value="1"/>
</dbReference>
<accession>A0ABU9CC77</accession>
<dbReference type="Gene3D" id="2.40.50.140">
    <property type="entry name" value="Nucleic acid-binding proteins"/>
    <property type="match status" value="1"/>
</dbReference>
<dbReference type="Pfam" id="PF06961">
    <property type="entry name" value="DUF1294"/>
    <property type="match status" value="1"/>
</dbReference>
<sequence>MRFEGILTSWNDDRGFGRIESSQGGEPIFVHVSAWPRGGPRPVLHQAVSFEVEVGPKGKRARKVQLTQARRMPGPRRQARAGARGSAAPWGTATLAVIPAFLLLYLALAFFWKLPREVAGVYLGLSVVAFLAYAFDKSAAARGRWRISEHKLHMLALAGGWPGALLAQQFLRHKSAKQSFRQVFWGTVFLNIVGLVLLARHMAHLPTML</sequence>
<gene>
    <name evidence="3" type="ORF">AACH00_16165</name>
</gene>
<dbReference type="PROSITE" id="PS51857">
    <property type="entry name" value="CSD_2"/>
    <property type="match status" value="1"/>
</dbReference>
<feature type="transmembrane region" description="Helical" evidence="1">
    <location>
        <begin position="87"/>
        <end position="112"/>
    </location>
</feature>
<dbReference type="EMBL" id="JBBUTI010000012">
    <property type="protein sequence ID" value="MEK8047895.1"/>
    <property type="molecule type" value="Genomic_DNA"/>
</dbReference>
<keyword evidence="1" id="KW-0472">Membrane</keyword>
<organism evidence="3 4">
    <name type="scientific">Ideonella margarita</name>
    <dbReference type="NCBI Taxonomy" id="2984191"/>
    <lineage>
        <taxon>Bacteria</taxon>
        <taxon>Pseudomonadati</taxon>
        <taxon>Pseudomonadota</taxon>
        <taxon>Betaproteobacteria</taxon>
        <taxon>Burkholderiales</taxon>
        <taxon>Sphaerotilaceae</taxon>
        <taxon>Ideonella</taxon>
    </lineage>
</organism>
<feature type="transmembrane region" description="Helical" evidence="1">
    <location>
        <begin position="183"/>
        <end position="203"/>
    </location>
</feature>
<proteinExistence type="predicted"/>
<keyword evidence="4" id="KW-1185">Reference proteome</keyword>
<evidence type="ECO:0000313" key="3">
    <source>
        <dbReference type="EMBL" id="MEK8047895.1"/>
    </source>
</evidence>
<dbReference type="SUPFAM" id="SSF50249">
    <property type="entry name" value="Nucleic acid-binding proteins"/>
    <property type="match status" value="1"/>
</dbReference>
<protein>
    <submittedName>
        <fullName evidence="3">Cold shock and DUF1294 domain-containing protein</fullName>
    </submittedName>
</protein>
<feature type="transmembrane region" description="Helical" evidence="1">
    <location>
        <begin position="118"/>
        <end position="135"/>
    </location>
</feature>
<evidence type="ECO:0000256" key="1">
    <source>
        <dbReference type="SAM" id="Phobius"/>
    </source>
</evidence>
<dbReference type="InterPro" id="IPR011129">
    <property type="entry name" value="CSD"/>
</dbReference>
<dbReference type="InterPro" id="IPR002059">
    <property type="entry name" value="CSP_DNA-bd"/>
</dbReference>
<reference evidence="3 4" key="1">
    <citation type="submission" date="2024-04" db="EMBL/GenBank/DDBJ databases">
        <title>Novel species of the genus Ideonella isolated from streams.</title>
        <authorList>
            <person name="Lu H."/>
        </authorList>
    </citation>
    <scope>NUCLEOTIDE SEQUENCE [LARGE SCALE GENOMIC DNA]</scope>
    <source>
        <strain evidence="3 4">LYT19W</strain>
    </source>
</reference>
<keyword evidence="1" id="KW-1133">Transmembrane helix</keyword>
<dbReference type="SMART" id="SM00357">
    <property type="entry name" value="CSP"/>
    <property type="match status" value="1"/>
</dbReference>
<dbReference type="RefSeq" id="WP_341400205.1">
    <property type="nucleotide sequence ID" value="NZ_JBBUTI010000012.1"/>
</dbReference>
<comment type="caution">
    <text evidence="3">The sequence shown here is derived from an EMBL/GenBank/DDBJ whole genome shotgun (WGS) entry which is preliminary data.</text>
</comment>